<dbReference type="InterPro" id="IPR007466">
    <property type="entry name" value="Peptidyl-Arg-deiminase_porph"/>
</dbReference>
<dbReference type="GO" id="GO:0009446">
    <property type="term" value="P:putrescine biosynthetic process"/>
    <property type="evidence" value="ECO:0007669"/>
    <property type="project" value="InterPro"/>
</dbReference>
<protein>
    <submittedName>
        <fullName evidence="2">Uncharacterized protein</fullName>
    </submittedName>
</protein>
<feature type="non-terminal residue" evidence="2">
    <location>
        <position position="1"/>
    </location>
</feature>
<dbReference type="GO" id="GO:0004668">
    <property type="term" value="F:protein-arginine deiminase activity"/>
    <property type="evidence" value="ECO:0007669"/>
    <property type="project" value="InterPro"/>
</dbReference>
<gene>
    <name evidence="2" type="ORF">S01H1_50455</name>
</gene>
<sequence length="261" mass="26871">GDPYTITEAAVSDLTSKGYTVYRTPGWNSGGVHYTYANAVIMNDVVLMPTYNVSQDSTALAVFQTAFPDRMIVGVDCTSIITAAGAAHCIMDHVPAKVVEPTCDDGIQNQGEDKIDCGGPCPPCNCIVDGDCADGLFCNGAETCDAYGECQAGSDPCPGQMCDEDNDLCVDCLNDSDCDDGLYCNGAETCVGGSCQPGTAVDCDDGVACTDDSCNEGTDSCDNVANDANCDNGLYCDGAETCHVTLGCQSGTAIDCDDGVG</sequence>
<dbReference type="PANTHER" id="PTHR31377">
    <property type="entry name" value="AGMATINE DEIMINASE-RELATED"/>
    <property type="match status" value="1"/>
</dbReference>
<evidence type="ECO:0000313" key="2">
    <source>
        <dbReference type="EMBL" id="GAG15586.1"/>
    </source>
</evidence>
<evidence type="ECO:0000256" key="1">
    <source>
        <dbReference type="ARBA" id="ARBA00022801"/>
    </source>
</evidence>
<dbReference type="Pfam" id="PF04371">
    <property type="entry name" value="PAD_porph"/>
    <property type="match status" value="1"/>
</dbReference>
<dbReference type="SUPFAM" id="SSF55909">
    <property type="entry name" value="Pentein"/>
    <property type="match status" value="1"/>
</dbReference>
<comment type="caution">
    <text evidence="2">The sequence shown here is derived from an EMBL/GenBank/DDBJ whole genome shotgun (WGS) entry which is preliminary data.</text>
</comment>
<reference evidence="2" key="1">
    <citation type="journal article" date="2014" name="Front. Microbiol.">
        <title>High frequency of phylogenetically diverse reductive dehalogenase-homologous genes in deep subseafloor sedimentary metagenomes.</title>
        <authorList>
            <person name="Kawai M."/>
            <person name="Futagami T."/>
            <person name="Toyoda A."/>
            <person name="Takaki Y."/>
            <person name="Nishi S."/>
            <person name="Hori S."/>
            <person name="Arai W."/>
            <person name="Tsubouchi T."/>
            <person name="Morono Y."/>
            <person name="Uchiyama I."/>
            <person name="Ito T."/>
            <person name="Fujiyama A."/>
            <person name="Inagaki F."/>
            <person name="Takami H."/>
        </authorList>
    </citation>
    <scope>NUCLEOTIDE SEQUENCE</scope>
    <source>
        <strain evidence="2">Expedition CK06-06</strain>
    </source>
</reference>
<dbReference type="AlphaFoldDB" id="X0WSA9"/>
<proteinExistence type="predicted"/>
<feature type="non-terminal residue" evidence="2">
    <location>
        <position position="261"/>
    </location>
</feature>
<name>X0WSA9_9ZZZZ</name>
<accession>X0WSA9</accession>
<dbReference type="Gene3D" id="3.75.10.10">
    <property type="entry name" value="L-arginine/glycine Amidinotransferase, Chain A"/>
    <property type="match status" value="1"/>
</dbReference>
<dbReference type="GO" id="GO:0047632">
    <property type="term" value="F:agmatine deiminase activity"/>
    <property type="evidence" value="ECO:0007669"/>
    <property type="project" value="TreeGrafter"/>
</dbReference>
<dbReference type="PANTHER" id="PTHR31377:SF0">
    <property type="entry name" value="AGMATINE DEIMINASE-RELATED"/>
    <property type="match status" value="1"/>
</dbReference>
<organism evidence="2">
    <name type="scientific">marine sediment metagenome</name>
    <dbReference type="NCBI Taxonomy" id="412755"/>
    <lineage>
        <taxon>unclassified sequences</taxon>
        <taxon>metagenomes</taxon>
        <taxon>ecological metagenomes</taxon>
    </lineage>
</organism>
<keyword evidence="1" id="KW-0378">Hydrolase</keyword>
<dbReference type="EMBL" id="BARS01032508">
    <property type="protein sequence ID" value="GAG15586.1"/>
    <property type="molecule type" value="Genomic_DNA"/>
</dbReference>